<protein>
    <submittedName>
        <fullName evidence="2">Uncharacterized protein</fullName>
    </submittedName>
</protein>
<dbReference type="Proteomes" id="UP000190423">
    <property type="component" value="Unassembled WGS sequence"/>
</dbReference>
<name>A0A1T4JKH4_TREPO</name>
<keyword evidence="3" id="KW-1185">Reference proteome</keyword>
<keyword evidence="1" id="KW-0812">Transmembrane</keyword>
<evidence type="ECO:0000256" key="1">
    <source>
        <dbReference type="SAM" id="Phobius"/>
    </source>
</evidence>
<gene>
    <name evidence="2" type="ORF">SAMN02745149_00518</name>
</gene>
<feature type="transmembrane region" description="Helical" evidence="1">
    <location>
        <begin position="12"/>
        <end position="30"/>
    </location>
</feature>
<reference evidence="2 3" key="1">
    <citation type="submission" date="2017-02" db="EMBL/GenBank/DDBJ databases">
        <authorList>
            <person name="Peterson S.W."/>
        </authorList>
    </citation>
    <scope>NUCLEOTIDE SEQUENCE [LARGE SCALE GENOMIC DNA]</scope>
    <source>
        <strain evidence="2 3">ATCC BAA-908</strain>
    </source>
</reference>
<accession>A0A1T4JKH4</accession>
<sequence>MDNKIIMEINYFFIGLGFCLIELFVISTLLNKKKPMHVATLIVITFGIVGLIRTCQDRNLIFKHSEKNISQVEQNNNDNKNILIKKKADAYHSGPYEVNSIEDVPEEFYRHVYYLYRRPTDGKCVFCSDYTISPDRILLDVEDDTFFYFVCTKEIADKILEIHKSNGDPGSGWE</sequence>
<evidence type="ECO:0000313" key="2">
    <source>
        <dbReference type="EMBL" id="SJZ30685.1"/>
    </source>
</evidence>
<dbReference type="EMBL" id="FUWG01000003">
    <property type="protein sequence ID" value="SJZ30685.1"/>
    <property type="molecule type" value="Genomic_DNA"/>
</dbReference>
<feature type="transmembrane region" description="Helical" evidence="1">
    <location>
        <begin position="36"/>
        <end position="55"/>
    </location>
</feature>
<keyword evidence="1" id="KW-1133">Transmembrane helix</keyword>
<dbReference type="AlphaFoldDB" id="A0A1T4JKH4"/>
<organism evidence="2 3">
    <name type="scientific">Treponema porcinum</name>
    <dbReference type="NCBI Taxonomy" id="261392"/>
    <lineage>
        <taxon>Bacteria</taxon>
        <taxon>Pseudomonadati</taxon>
        <taxon>Spirochaetota</taxon>
        <taxon>Spirochaetia</taxon>
        <taxon>Spirochaetales</taxon>
        <taxon>Treponemataceae</taxon>
        <taxon>Treponema</taxon>
    </lineage>
</organism>
<evidence type="ECO:0000313" key="3">
    <source>
        <dbReference type="Proteomes" id="UP000190423"/>
    </source>
</evidence>
<dbReference type="STRING" id="261392.SAMN02745149_00518"/>
<keyword evidence="1" id="KW-0472">Membrane</keyword>
<proteinExistence type="predicted"/>